<organism evidence="2 3">
    <name type="scientific">Malassezia psittaci</name>
    <dbReference type="NCBI Taxonomy" id="1821823"/>
    <lineage>
        <taxon>Eukaryota</taxon>
        <taxon>Fungi</taxon>
        <taxon>Dikarya</taxon>
        <taxon>Basidiomycota</taxon>
        <taxon>Ustilaginomycotina</taxon>
        <taxon>Malasseziomycetes</taxon>
        <taxon>Malasseziales</taxon>
        <taxon>Malasseziaceae</taxon>
        <taxon>Malassezia</taxon>
    </lineage>
</organism>
<gene>
    <name evidence="2" type="ORF">MPSI1_002433</name>
</gene>
<evidence type="ECO:0000313" key="3">
    <source>
        <dbReference type="Proteomes" id="UP001214628"/>
    </source>
</evidence>
<name>A0AAF0JEU7_9BASI</name>
<feature type="region of interest" description="Disordered" evidence="1">
    <location>
        <begin position="582"/>
        <end position="636"/>
    </location>
</feature>
<protein>
    <submittedName>
        <fullName evidence="2">Uncharacterized protein</fullName>
    </submittedName>
</protein>
<sequence length="857" mass="96509">MLVLLDQGHDLSFATIQACPQPWKHSMHDRQNEALRDNIQCAFLLYVLEKKAIPLKRITQIWYPDGMFDDTLHWSPIDRPRYLRLYQRTAIQTLFYKQLEAKNFYSAACVLTDKRLRPNQPRTMLRDLLAVVTRLTNANTLNKDPQESPRNALRKACAAYTTMRAPSVSTMTAVRMLQFLATSRLDQAARDWIDVMQRSRLRHLDNMHLGHITRWLCRNNASSEAYTFVMALPLEWRHRSMYPALLSHLSDVMFRKDGSLDPQDQSPSATVWRVATSLPNQANNTLSLWLARLGSHATYKRASHALRDEYIMRQLACFDPRAMRQISFLTVCTLVRAGRWSLASRYVKRYVRKHKAPPNAFRWLNVLLIGIVTQPKATSHVTAREMVDVLTNLLHESQGSNKLLPTQNVLQQLADQAHDTHPSPEYTKLPLVHRPSAAGVIQLAHVLKAEGNLRSQLLLGRWIIQSMDDLSTPALWEMIRNLLPLENLHELAPPYLEHTIALFQDLTKVFKRRHDRRSAHQAQYLGRQCLRRIYGEGNLAFVRLHDRPRSGSESRSASESALGTEKNDIALSLNNADESIVTDVDTTMDLDLDRRNTEPASDQPDPGSEEASASATPTAMSPAPDSKPARRSVKVRRSVMPNSISAVAASLTLEELDALPSAKRRKSLKTRGAPGPGRGWRKGLSKGQKPVYRLPEMDVSTADVRQDPDKLPVQAVTPTSFSSSGTSRKSKGNATSSKSENVPLVSATIRVLPNSADAVFKYPSMPNLKDAPSLLPLPRIPNFIPSITPLQKSDLKPRHWKQGRRELLNIAGRSWRAPTWLTEQESASSMKQAQDADKTMDADGASTPSKNETDSKT</sequence>
<feature type="region of interest" description="Disordered" evidence="1">
    <location>
        <begin position="663"/>
        <end position="741"/>
    </location>
</feature>
<evidence type="ECO:0000313" key="2">
    <source>
        <dbReference type="EMBL" id="WFD43769.1"/>
    </source>
</evidence>
<dbReference type="Proteomes" id="UP001214628">
    <property type="component" value="Chromosome 3"/>
</dbReference>
<reference evidence="2" key="1">
    <citation type="submission" date="2023-02" db="EMBL/GenBank/DDBJ databases">
        <title>Mating type loci evolution in Malassezia.</title>
        <authorList>
            <person name="Coelho M.A."/>
        </authorList>
    </citation>
    <scope>NUCLEOTIDE SEQUENCE</scope>
    <source>
        <strain evidence="2">CBS 14136</strain>
    </source>
</reference>
<evidence type="ECO:0000256" key="1">
    <source>
        <dbReference type="SAM" id="MobiDB-lite"/>
    </source>
</evidence>
<feature type="compositionally biased region" description="Low complexity" evidence="1">
    <location>
        <begin position="609"/>
        <end position="626"/>
    </location>
</feature>
<keyword evidence="3" id="KW-1185">Reference proteome</keyword>
<dbReference type="EMBL" id="CP118377">
    <property type="protein sequence ID" value="WFD43769.1"/>
    <property type="molecule type" value="Genomic_DNA"/>
</dbReference>
<dbReference type="AlphaFoldDB" id="A0AAF0JEU7"/>
<feature type="compositionally biased region" description="Polar residues" evidence="1">
    <location>
        <begin position="821"/>
        <end position="832"/>
    </location>
</feature>
<feature type="region of interest" description="Disordered" evidence="1">
    <location>
        <begin position="818"/>
        <end position="857"/>
    </location>
</feature>
<proteinExistence type="predicted"/>
<accession>A0AAF0JEU7</accession>